<gene>
    <name evidence="3" type="ORF">G2W53_035428</name>
</gene>
<proteinExistence type="inferred from homology"/>
<dbReference type="InterPro" id="IPR052006">
    <property type="entry name" value="MLP-like"/>
</dbReference>
<dbReference type="EMBL" id="JAAIUW010000011">
    <property type="protein sequence ID" value="KAF7808685.1"/>
    <property type="molecule type" value="Genomic_DNA"/>
</dbReference>
<dbReference type="SMART" id="SM01037">
    <property type="entry name" value="Bet_v_1"/>
    <property type="match status" value="1"/>
</dbReference>
<sequence>MAMKGKVGAETEIRSCASKFFNLVVTQLHQVQNMTDVIHQTKLHQGDDWHGVGSHSVKHWTFSSGGKVVDCKEHIEEIDNANKTVLFKLFDGDFGEDKYKSVKLKFKVVENGEGDIVKWTLKFEKVHEAIPPPLDQLDSLIKATKEVDAFLLKA</sequence>
<protein>
    <submittedName>
        <fullName evidence="3">MLP-like protein 34</fullName>
    </submittedName>
</protein>
<reference evidence="3" key="1">
    <citation type="submission" date="2020-09" db="EMBL/GenBank/DDBJ databases">
        <title>Genome-Enabled Discovery of Anthraquinone Biosynthesis in Senna tora.</title>
        <authorList>
            <person name="Kang S.-H."/>
            <person name="Pandey R.P."/>
            <person name="Lee C.-M."/>
            <person name="Sim J.-S."/>
            <person name="Jeong J.-T."/>
            <person name="Choi B.-S."/>
            <person name="Jung M."/>
            <person name="Ginzburg D."/>
            <person name="Zhao K."/>
            <person name="Won S.Y."/>
            <person name="Oh T.-J."/>
            <person name="Yu Y."/>
            <person name="Kim N.-H."/>
            <person name="Lee O.R."/>
            <person name="Lee T.-H."/>
            <person name="Bashyal P."/>
            <person name="Kim T.-S."/>
            <person name="Lee W.-H."/>
            <person name="Kawkins C."/>
            <person name="Kim C.-K."/>
            <person name="Kim J.S."/>
            <person name="Ahn B.O."/>
            <person name="Rhee S.Y."/>
            <person name="Sohng J.K."/>
        </authorList>
    </citation>
    <scope>NUCLEOTIDE SEQUENCE</scope>
    <source>
        <tissue evidence="3">Leaf</tissue>
    </source>
</reference>
<dbReference type="Gene3D" id="3.30.530.20">
    <property type="match status" value="1"/>
</dbReference>
<name>A0A834W3Z8_9FABA</name>
<dbReference type="Proteomes" id="UP000634136">
    <property type="component" value="Unassembled WGS sequence"/>
</dbReference>
<evidence type="ECO:0000313" key="3">
    <source>
        <dbReference type="EMBL" id="KAF7808685.1"/>
    </source>
</evidence>
<dbReference type="CDD" id="cd07816">
    <property type="entry name" value="Bet_v1-like"/>
    <property type="match status" value="1"/>
</dbReference>
<evidence type="ECO:0000259" key="2">
    <source>
        <dbReference type="SMART" id="SM01037"/>
    </source>
</evidence>
<feature type="domain" description="Bet v I/Major latex protein" evidence="2">
    <location>
        <begin position="2"/>
        <end position="154"/>
    </location>
</feature>
<evidence type="ECO:0000313" key="4">
    <source>
        <dbReference type="Proteomes" id="UP000634136"/>
    </source>
</evidence>
<dbReference type="OrthoDB" id="1847301at2759"/>
<dbReference type="GO" id="GO:0006952">
    <property type="term" value="P:defense response"/>
    <property type="evidence" value="ECO:0007669"/>
    <property type="project" value="InterPro"/>
</dbReference>
<dbReference type="AlphaFoldDB" id="A0A834W3Z8"/>
<dbReference type="InterPro" id="IPR023393">
    <property type="entry name" value="START-like_dom_sf"/>
</dbReference>
<comment type="similarity">
    <text evidence="1">Belongs to the MLP family.</text>
</comment>
<dbReference type="Pfam" id="PF00407">
    <property type="entry name" value="Bet_v_1"/>
    <property type="match status" value="1"/>
</dbReference>
<dbReference type="SUPFAM" id="SSF55961">
    <property type="entry name" value="Bet v1-like"/>
    <property type="match status" value="1"/>
</dbReference>
<organism evidence="3 4">
    <name type="scientific">Senna tora</name>
    <dbReference type="NCBI Taxonomy" id="362788"/>
    <lineage>
        <taxon>Eukaryota</taxon>
        <taxon>Viridiplantae</taxon>
        <taxon>Streptophyta</taxon>
        <taxon>Embryophyta</taxon>
        <taxon>Tracheophyta</taxon>
        <taxon>Spermatophyta</taxon>
        <taxon>Magnoliopsida</taxon>
        <taxon>eudicotyledons</taxon>
        <taxon>Gunneridae</taxon>
        <taxon>Pentapetalae</taxon>
        <taxon>rosids</taxon>
        <taxon>fabids</taxon>
        <taxon>Fabales</taxon>
        <taxon>Fabaceae</taxon>
        <taxon>Caesalpinioideae</taxon>
        <taxon>Cassia clade</taxon>
        <taxon>Senna</taxon>
    </lineage>
</organism>
<comment type="caution">
    <text evidence="3">The sequence shown here is derived from an EMBL/GenBank/DDBJ whole genome shotgun (WGS) entry which is preliminary data.</text>
</comment>
<accession>A0A834W3Z8</accession>
<dbReference type="PANTHER" id="PTHR31338:SF16">
    <property type="entry name" value="POLYKETIDE CYCLASE_DEHYDRASE AND LIPID TRANSPORT SUPERFAMILY PROTEIN"/>
    <property type="match status" value="1"/>
</dbReference>
<keyword evidence="4" id="KW-1185">Reference proteome</keyword>
<evidence type="ECO:0000256" key="1">
    <source>
        <dbReference type="ARBA" id="ARBA00038242"/>
    </source>
</evidence>
<dbReference type="InterPro" id="IPR000916">
    <property type="entry name" value="Bet_v_I/MLP"/>
</dbReference>
<dbReference type="PANTHER" id="PTHR31338">
    <property type="entry name" value="POLYKETIDE CYCLASE/DEHYDRASE AND LIPID TRANSPORT SUPERFAMILY PROTEIN"/>
    <property type="match status" value="1"/>
</dbReference>